<dbReference type="SUPFAM" id="SSF51735">
    <property type="entry name" value="NAD(P)-binding Rossmann-fold domains"/>
    <property type="match status" value="1"/>
</dbReference>
<evidence type="ECO:0000256" key="10">
    <source>
        <dbReference type="ARBA" id="ARBA00023136"/>
    </source>
</evidence>
<feature type="transmembrane region" description="Helical" evidence="11">
    <location>
        <begin position="449"/>
        <end position="472"/>
    </location>
</feature>
<dbReference type="Proteomes" id="UP000288859">
    <property type="component" value="Unassembled WGS sequence"/>
</dbReference>
<evidence type="ECO:0000256" key="3">
    <source>
        <dbReference type="ARBA" id="ARBA00022448"/>
    </source>
</evidence>
<evidence type="ECO:0000256" key="8">
    <source>
        <dbReference type="ARBA" id="ARBA00023002"/>
    </source>
</evidence>
<dbReference type="GO" id="GO:0000293">
    <property type="term" value="F:ferric-chelate reductase activity"/>
    <property type="evidence" value="ECO:0007669"/>
    <property type="project" value="UniProtKB-ARBA"/>
</dbReference>
<evidence type="ECO:0000256" key="9">
    <source>
        <dbReference type="ARBA" id="ARBA00023065"/>
    </source>
</evidence>
<keyword evidence="10 11" id="KW-0472">Membrane</keyword>
<dbReference type="Pfam" id="PF08022">
    <property type="entry name" value="FAD_binding_8"/>
    <property type="match status" value="1"/>
</dbReference>
<reference evidence="13 14" key="1">
    <citation type="submission" date="2017-03" db="EMBL/GenBank/DDBJ databases">
        <title>Genomes of endolithic fungi from Antarctica.</title>
        <authorList>
            <person name="Coleine C."/>
            <person name="Masonjones S."/>
            <person name="Stajich J.E."/>
        </authorList>
    </citation>
    <scope>NUCLEOTIDE SEQUENCE [LARGE SCALE GENOMIC DNA]</scope>
    <source>
        <strain evidence="13 14">CCFEE 6314</strain>
    </source>
</reference>
<dbReference type="SUPFAM" id="SSF52343">
    <property type="entry name" value="Ferredoxin reductase-like, C-terminal NADP-linked domain"/>
    <property type="match status" value="1"/>
</dbReference>
<dbReference type="PANTHER" id="PTHR32361:SF12">
    <property type="entry name" value="PUTATIVE (AFU_ORTHOLOGUE AFUA_1G14340)-RELATED"/>
    <property type="match status" value="1"/>
</dbReference>
<feature type="transmembrane region" description="Helical" evidence="11">
    <location>
        <begin position="377"/>
        <end position="395"/>
    </location>
</feature>
<comment type="caution">
    <text evidence="13">The sequence shown here is derived from an EMBL/GenBank/DDBJ whole genome shotgun (WGS) entry which is preliminary data.</text>
</comment>
<dbReference type="InterPro" id="IPR013130">
    <property type="entry name" value="Fe3_Rdtase_TM_dom"/>
</dbReference>
<dbReference type="PANTHER" id="PTHR32361">
    <property type="entry name" value="FERRIC/CUPRIC REDUCTASE TRANSMEMBRANE COMPONENT"/>
    <property type="match status" value="1"/>
</dbReference>
<dbReference type="VEuPathDB" id="FungiDB:PV10_03334"/>
<feature type="transmembrane region" description="Helical" evidence="11">
    <location>
        <begin position="516"/>
        <end position="534"/>
    </location>
</feature>
<dbReference type="GO" id="GO:0006879">
    <property type="term" value="P:intracellular iron ion homeostasis"/>
    <property type="evidence" value="ECO:0007669"/>
    <property type="project" value="TreeGrafter"/>
</dbReference>
<keyword evidence="8" id="KW-0560">Oxidoreductase</keyword>
<dbReference type="InterPro" id="IPR017927">
    <property type="entry name" value="FAD-bd_FR_type"/>
</dbReference>
<dbReference type="PRINTS" id="PR00080">
    <property type="entry name" value="SDRFAMILY"/>
</dbReference>
<name>A0A438NAG6_EXOME</name>
<dbReference type="Pfam" id="PF00106">
    <property type="entry name" value="adh_short"/>
    <property type="match status" value="1"/>
</dbReference>
<feature type="transmembrane region" description="Helical" evidence="11">
    <location>
        <begin position="289"/>
        <end position="314"/>
    </location>
</feature>
<keyword evidence="6" id="KW-0249">Electron transport</keyword>
<dbReference type="Gene3D" id="3.40.50.720">
    <property type="entry name" value="NAD(P)-binding Rossmann-like Domain"/>
    <property type="match status" value="1"/>
</dbReference>
<dbReference type="InterPro" id="IPR051410">
    <property type="entry name" value="Ferric/Cupric_Reductase"/>
</dbReference>
<evidence type="ECO:0000256" key="2">
    <source>
        <dbReference type="ARBA" id="ARBA00006278"/>
    </source>
</evidence>
<keyword evidence="7 11" id="KW-1133">Transmembrane helix</keyword>
<protein>
    <recommendedName>
        <fullName evidence="12">FAD-binding FR-type domain-containing protein</fullName>
    </recommendedName>
</protein>
<dbReference type="SFLD" id="SFLDG01168">
    <property type="entry name" value="Ferric_reductase_subgroup_(FRE"/>
    <property type="match status" value="1"/>
</dbReference>
<comment type="similarity">
    <text evidence="2">Belongs to the ferric reductase (FRE) family.</text>
</comment>
<dbReference type="PROSITE" id="PS00061">
    <property type="entry name" value="ADH_SHORT"/>
    <property type="match status" value="1"/>
</dbReference>
<evidence type="ECO:0000256" key="11">
    <source>
        <dbReference type="SAM" id="Phobius"/>
    </source>
</evidence>
<evidence type="ECO:0000313" key="13">
    <source>
        <dbReference type="EMBL" id="RVX72758.1"/>
    </source>
</evidence>
<evidence type="ECO:0000256" key="6">
    <source>
        <dbReference type="ARBA" id="ARBA00022982"/>
    </source>
</evidence>
<feature type="domain" description="FAD-binding FR-type" evidence="12">
    <location>
        <begin position="552"/>
        <end position="713"/>
    </location>
</feature>
<dbReference type="InterPro" id="IPR039261">
    <property type="entry name" value="FNR_nucleotide-bd"/>
</dbReference>
<comment type="subcellular location">
    <subcellularLocation>
        <location evidence="1">Membrane</location>
        <topology evidence="1">Multi-pass membrane protein</topology>
    </subcellularLocation>
</comment>
<dbReference type="GO" id="GO:0005886">
    <property type="term" value="C:plasma membrane"/>
    <property type="evidence" value="ECO:0007669"/>
    <property type="project" value="TreeGrafter"/>
</dbReference>
<keyword evidence="3" id="KW-0813">Transport</keyword>
<dbReference type="GO" id="GO:0015677">
    <property type="term" value="P:copper ion import"/>
    <property type="evidence" value="ECO:0007669"/>
    <property type="project" value="TreeGrafter"/>
</dbReference>
<evidence type="ECO:0000256" key="4">
    <source>
        <dbReference type="ARBA" id="ARBA00022692"/>
    </source>
</evidence>
<dbReference type="InterPro" id="IPR013112">
    <property type="entry name" value="FAD-bd_8"/>
</dbReference>
<feature type="transmembrane region" description="Helical" evidence="11">
    <location>
        <begin position="407"/>
        <end position="428"/>
    </location>
</feature>
<evidence type="ECO:0000256" key="1">
    <source>
        <dbReference type="ARBA" id="ARBA00004141"/>
    </source>
</evidence>
<dbReference type="PRINTS" id="PR00081">
    <property type="entry name" value="GDHRDH"/>
</dbReference>
<dbReference type="SFLD" id="SFLDS00052">
    <property type="entry name" value="Ferric_Reductase_Domain"/>
    <property type="match status" value="1"/>
</dbReference>
<dbReference type="InterPro" id="IPR020904">
    <property type="entry name" value="Sc_DH/Rdtase_CS"/>
</dbReference>
<dbReference type="Pfam" id="PF08030">
    <property type="entry name" value="NAD_binding_6"/>
    <property type="match status" value="1"/>
</dbReference>
<gene>
    <name evidence="13" type="ORF">B0A52_04157</name>
</gene>
<dbReference type="InterPro" id="IPR013121">
    <property type="entry name" value="Fe_red_NAD-bd_6"/>
</dbReference>
<organism evidence="13 14">
    <name type="scientific">Exophiala mesophila</name>
    <name type="common">Black yeast-like fungus</name>
    <dbReference type="NCBI Taxonomy" id="212818"/>
    <lineage>
        <taxon>Eukaryota</taxon>
        <taxon>Fungi</taxon>
        <taxon>Dikarya</taxon>
        <taxon>Ascomycota</taxon>
        <taxon>Pezizomycotina</taxon>
        <taxon>Eurotiomycetes</taxon>
        <taxon>Chaetothyriomycetidae</taxon>
        <taxon>Chaetothyriales</taxon>
        <taxon>Herpotrichiellaceae</taxon>
        <taxon>Exophiala</taxon>
    </lineage>
</organism>
<dbReference type="InterPro" id="IPR036291">
    <property type="entry name" value="NAD(P)-bd_dom_sf"/>
</dbReference>
<keyword evidence="5" id="KW-0521">NADP</keyword>
<dbReference type="OrthoDB" id="4494341at2759"/>
<dbReference type="Pfam" id="PF01794">
    <property type="entry name" value="Ferric_reduct"/>
    <property type="match status" value="1"/>
</dbReference>
<dbReference type="PROSITE" id="PS51384">
    <property type="entry name" value="FAD_FR"/>
    <property type="match status" value="1"/>
</dbReference>
<evidence type="ECO:0000256" key="7">
    <source>
        <dbReference type="ARBA" id="ARBA00022989"/>
    </source>
</evidence>
<keyword evidence="9" id="KW-0406">Ion transport</keyword>
<evidence type="ECO:0000313" key="14">
    <source>
        <dbReference type="Proteomes" id="UP000288859"/>
    </source>
</evidence>
<accession>A0A438NAG6</accession>
<evidence type="ECO:0000256" key="5">
    <source>
        <dbReference type="ARBA" id="ARBA00022857"/>
    </source>
</evidence>
<sequence length="866" mass="95789">MDSLLKLFSLQGKTAVVTGGTRGVGASMAIALAEAGADIILVQRDERNKQTYDAIKALGRQVTIVTANLSDQNSVNKIIPDLVSQGHQMDILLLSAGIQRRHPAHEFPLSDWAEVLQVNLTTNFTLARDFGGYLLSKPSPPAGVSRGNIIFVGSLQSFQGGITIPAYASSKGGIAQLTKALSNEWASKGVQVNAIAPGYVATDMNEALINNETRARQILERIPAGRWGVPDDFKGAVVFLAGNAFSIDNPRTPFPPMNSSDLGNLTVPGSFYSGLQGVDLAKDAKLVKMMWFTIFLVVGMVFALRLAQLFVAYIRNIFCMTATPAQQTYYTLDHFPLWTFLKKHLVYAPLLHKRHNRELQMSSVVNYGTIPGRIHTLLLGVYILSNMVYCLMLDWNTPEKGRLYAELRGRSGILATVNCVPLVLLAARNNPAIAMLRVSFDTFNLFHRWLGRLVVMEALIHFFAWLAAYILAKGDDATGAIFHNNKFLQFGLVGLVGMIGLAVHSPSPVRHAFYETFLHLHQTLGFLALVGTYAHVASKMLPAFPFILTACLFWFGDRVWRVARIIHLNYSRGGGRTTCTVEALPANACRVTFQLPRHVTIRPGSHVYAYIPAISQWMSHPFSVAWTNAESDPLIAPIELEAPPKEFETLDQLERQSTRTNLAVNKEPTRVSLIICARSGMTKTLYDRAFAAENKRLQLSGFLEGPYAGHDSMISYGTVVMFAGGGGITHHLIQIRQLLKGARSQTVATRKIVLVWSIRDTDPMEWVKAWMTELLNMEGRREVLSIRVYASRPTRAINEKKNKATMQVLKGRADPQAILQEVIPQRIGAMMVSVCGPGALADEVRAAVRDNLDVARIDFNEESFTW</sequence>
<dbReference type="GO" id="GO:0006826">
    <property type="term" value="P:iron ion transport"/>
    <property type="evidence" value="ECO:0007669"/>
    <property type="project" value="TreeGrafter"/>
</dbReference>
<dbReference type="AlphaFoldDB" id="A0A438NAG6"/>
<feature type="transmembrane region" description="Helical" evidence="11">
    <location>
        <begin position="487"/>
        <end position="504"/>
    </location>
</feature>
<dbReference type="VEuPathDB" id="FungiDB:PV10_03333"/>
<dbReference type="CDD" id="cd06186">
    <property type="entry name" value="NOX_Duox_like_FAD_NADP"/>
    <property type="match status" value="1"/>
</dbReference>
<dbReference type="EMBL" id="NAJM01000011">
    <property type="protein sequence ID" value="RVX72758.1"/>
    <property type="molecule type" value="Genomic_DNA"/>
</dbReference>
<keyword evidence="4 11" id="KW-0812">Transmembrane</keyword>
<dbReference type="Gene3D" id="3.40.50.80">
    <property type="entry name" value="Nucleotide-binding domain of ferredoxin-NADP reductase (FNR) module"/>
    <property type="match status" value="1"/>
</dbReference>
<proteinExistence type="inferred from homology"/>
<dbReference type="InterPro" id="IPR002347">
    <property type="entry name" value="SDR_fam"/>
</dbReference>
<evidence type="ECO:0000259" key="12">
    <source>
        <dbReference type="PROSITE" id="PS51384"/>
    </source>
</evidence>